<dbReference type="SUPFAM" id="SSF159006">
    <property type="entry name" value="YopX-like"/>
    <property type="match status" value="1"/>
</dbReference>
<dbReference type="GeneID" id="83157119"/>
<dbReference type="Gene3D" id="2.30.30.290">
    <property type="entry name" value="YopX-like domains"/>
    <property type="match status" value="1"/>
</dbReference>
<reference evidence="2" key="1">
    <citation type="submission" date="2010-03" db="EMBL/GenBank/DDBJ databases">
        <title>The genome sequence of Ruminococcus sp. 18P13.</title>
        <authorList>
            <consortium name="metaHIT consortium -- http://www.metahit.eu/"/>
            <person name="Pajon A."/>
            <person name="Turner K."/>
            <person name="Parkhill J."/>
            <person name="Bernalier A."/>
        </authorList>
    </citation>
    <scope>NUCLEOTIDE SEQUENCE [LARGE SCALE GENOMIC DNA]</scope>
    <source>
        <strain evidence="2">Type strain: 18P13</strain>
    </source>
</reference>
<protein>
    <submittedName>
        <fullName evidence="2">Phage uncharacterized protein TIGR01671</fullName>
    </submittedName>
</protein>
<sequence>MREILFRGKRVDNGEWIEGMLFNGKEDTFIIPHGNEYSYDEQEGLAFDVYGCKVDPETVGQYTGLTDTNGKKIFENDVVKCNDEVSDAEFTALVKFGNPNGEYNWGYQLNFIAGDTATLDILLWVEMEETGAYIEVIGNIHDNPELLEDYHE</sequence>
<proteinExistence type="predicted"/>
<accession>D4LDU5</accession>
<dbReference type="InterPro" id="IPR023385">
    <property type="entry name" value="YopX-like_C"/>
</dbReference>
<dbReference type="Pfam" id="PF09643">
    <property type="entry name" value="YopX"/>
    <property type="match status" value="1"/>
</dbReference>
<feature type="domain" description="YopX protein" evidence="1">
    <location>
        <begin position="6"/>
        <end position="148"/>
    </location>
</feature>
<keyword evidence="3" id="KW-1185">Reference proteome</keyword>
<dbReference type="KEGG" id="rch:RUM_17210"/>
<reference evidence="2" key="2">
    <citation type="submission" date="2010-03" db="EMBL/GenBank/DDBJ databases">
        <authorList>
            <person name="Pajon A."/>
        </authorList>
    </citation>
    <scope>NUCLEOTIDE SEQUENCE</scope>
    <source>
        <strain evidence="2">Type strain: 18P13</strain>
    </source>
</reference>
<dbReference type="AlphaFoldDB" id="D4LDU5"/>
<dbReference type="Proteomes" id="UP000007054">
    <property type="component" value="Chromosome"/>
</dbReference>
<evidence type="ECO:0000259" key="1">
    <source>
        <dbReference type="Pfam" id="PF09643"/>
    </source>
</evidence>
<dbReference type="HOGENOM" id="CLU_107462_2_0_9"/>
<dbReference type="STRING" id="213810.RUM_17210"/>
<dbReference type="InterPro" id="IPR010024">
    <property type="entry name" value="CHP16711"/>
</dbReference>
<dbReference type="InterPro" id="IPR019096">
    <property type="entry name" value="YopX_protein"/>
</dbReference>
<evidence type="ECO:0000313" key="2">
    <source>
        <dbReference type="EMBL" id="CBL17790.1"/>
    </source>
</evidence>
<evidence type="ECO:0000313" key="3">
    <source>
        <dbReference type="Proteomes" id="UP000007054"/>
    </source>
</evidence>
<dbReference type="EMBL" id="FP929052">
    <property type="protein sequence ID" value="CBL17790.1"/>
    <property type="molecule type" value="Genomic_DNA"/>
</dbReference>
<dbReference type="BioCyc" id="RCHA213810:RUM_RS12155-MONOMER"/>
<dbReference type="PATRIC" id="fig|213810.4.peg.1604"/>
<organism evidence="2 3">
    <name type="scientific">Ruminococcus champanellensis (strain DSM 18848 / JCM 17042 / KCTC 15320 / 18P13)</name>
    <dbReference type="NCBI Taxonomy" id="213810"/>
    <lineage>
        <taxon>Bacteria</taxon>
        <taxon>Bacillati</taxon>
        <taxon>Bacillota</taxon>
        <taxon>Clostridia</taxon>
        <taxon>Eubacteriales</taxon>
        <taxon>Oscillospiraceae</taxon>
        <taxon>Ruminococcus</taxon>
    </lineage>
</organism>
<dbReference type="NCBIfam" id="TIGR01671">
    <property type="entry name" value="phage_TIGR01671"/>
    <property type="match status" value="1"/>
</dbReference>
<gene>
    <name evidence="2" type="ordered locus">RUM_17210</name>
</gene>
<dbReference type="RefSeq" id="WP_015558696.1">
    <property type="nucleotide sequence ID" value="NC_021039.1"/>
</dbReference>
<name>D4LDU5_RUMC1</name>